<dbReference type="AlphaFoldDB" id="A0A742ZQR8"/>
<reference evidence="1" key="1">
    <citation type="journal article" date="2018" name="Genome Biol.">
        <title>SKESA: strategic k-mer extension for scrupulous assemblies.</title>
        <authorList>
            <person name="Souvorov A."/>
            <person name="Agarwala R."/>
            <person name="Lipman D.J."/>
        </authorList>
    </citation>
    <scope>NUCLEOTIDE SEQUENCE</scope>
    <source>
        <strain evidence="1">MA.03-3818</strain>
    </source>
</reference>
<name>A0A742ZQR8_SALER</name>
<protein>
    <submittedName>
        <fullName evidence="1">Uncharacterized protein</fullName>
    </submittedName>
</protein>
<evidence type="ECO:0000313" key="1">
    <source>
        <dbReference type="EMBL" id="HAF1616332.1"/>
    </source>
</evidence>
<accession>A0A742ZQR8</accession>
<reference evidence="1" key="2">
    <citation type="submission" date="2020-02" db="EMBL/GenBank/DDBJ databases">
        <authorList>
            <consortium name="NCBI Pathogen Detection Project"/>
        </authorList>
    </citation>
    <scope>NUCLEOTIDE SEQUENCE</scope>
    <source>
        <strain evidence="1">MA.03-3818</strain>
    </source>
</reference>
<proteinExistence type="predicted"/>
<gene>
    <name evidence="1" type="ORF">G9B49_005407</name>
</gene>
<organism evidence="1">
    <name type="scientific">Salmonella enterica</name>
    <name type="common">Salmonella choleraesuis</name>
    <dbReference type="NCBI Taxonomy" id="28901"/>
    <lineage>
        <taxon>Bacteria</taxon>
        <taxon>Pseudomonadati</taxon>
        <taxon>Pseudomonadota</taxon>
        <taxon>Gammaproteobacteria</taxon>
        <taxon>Enterobacterales</taxon>
        <taxon>Enterobacteriaceae</taxon>
        <taxon>Salmonella</taxon>
    </lineage>
</organism>
<dbReference type="EMBL" id="DAAUKO010000029">
    <property type="protein sequence ID" value="HAF1616332.1"/>
    <property type="molecule type" value="Genomic_DNA"/>
</dbReference>
<sequence length="119" mass="14041">MERLLNEIERMVDDVEKDLDRMYPRYKSDKDISDKVTALKEYAQAAKKEVQERLKRGELNDFEKAFIEPAIFDAYMKGIDKIRKGAKPGQQLANHIFETKSTISYWKCAIEDYKVRNCK</sequence>
<comment type="caution">
    <text evidence="1">The sequence shown here is derived from an EMBL/GenBank/DDBJ whole genome shotgun (WGS) entry which is preliminary data.</text>
</comment>